<proteinExistence type="inferred from homology"/>
<dbReference type="Gene3D" id="1.20.1050.10">
    <property type="match status" value="1"/>
</dbReference>
<protein>
    <recommendedName>
        <fullName evidence="7">Failed axon connections-like</fullName>
    </recommendedName>
</protein>
<name>A0AAN9ARE8_9CAEN</name>
<dbReference type="SFLD" id="SFLDG01200">
    <property type="entry name" value="SUF1.1"/>
    <property type="match status" value="1"/>
</dbReference>
<dbReference type="CDD" id="cd03193">
    <property type="entry name" value="GST_C_Metaxin"/>
    <property type="match status" value="1"/>
</dbReference>
<evidence type="ECO:0000313" key="6">
    <source>
        <dbReference type="Proteomes" id="UP001374579"/>
    </source>
</evidence>
<dbReference type="InterPro" id="IPR050931">
    <property type="entry name" value="Mito_Protein_Transport_Metaxin"/>
</dbReference>
<dbReference type="Pfam" id="PF17171">
    <property type="entry name" value="GST_C_6"/>
    <property type="match status" value="1"/>
</dbReference>
<evidence type="ECO:0000256" key="1">
    <source>
        <dbReference type="ARBA" id="ARBA00006475"/>
    </source>
</evidence>
<dbReference type="InterPro" id="IPR040079">
    <property type="entry name" value="Glutathione_S-Trfase"/>
</dbReference>
<dbReference type="InterPro" id="IPR012336">
    <property type="entry name" value="Thioredoxin-like_fold"/>
</dbReference>
<keyword evidence="2" id="KW-0472">Membrane</keyword>
<sequence length="294" mass="33736">METIRTIYSDHPALTTIAGGLVVATAGILVYRRLRRNTTASNAEEDYPKDTVILHQIGRGPFAPSMTPFAIKLETYLRIAKIPYKNVHDMKKSSKGKYPWISFNGHSVADSAFCIEFINKKRNVDLSSWLSPEQRAVALAFQRLAEEDIYWVLVCQRWVQHLDMDLVAKAFPKWRFASFGVKYMLSPAIRKKAWEQGMGRHSSEEVVHIARKDLTALSDYLGTKRFLMGDQPCEEDCAIFGQLSQLYWQLTGPTSNMFKEEFPRLVSYCERMKDRFWPDWVECTTQGGTSKATK</sequence>
<dbReference type="EMBL" id="JBAMIC010000022">
    <property type="protein sequence ID" value="KAK7091793.1"/>
    <property type="molecule type" value="Genomic_DNA"/>
</dbReference>
<dbReference type="PANTHER" id="PTHR12289:SF41">
    <property type="entry name" value="FAILED AXON CONNECTIONS-RELATED"/>
    <property type="match status" value="1"/>
</dbReference>
<gene>
    <name evidence="5" type="ORF">V1264_009430</name>
</gene>
<evidence type="ECO:0008006" key="7">
    <source>
        <dbReference type="Google" id="ProtNLM"/>
    </source>
</evidence>
<comment type="similarity">
    <text evidence="1">Belongs to the FAX family.</text>
</comment>
<dbReference type="SFLD" id="SFLDG01180">
    <property type="entry name" value="SUF1"/>
    <property type="match status" value="1"/>
</dbReference>
<dbReference type="SUPFAM" id="SSF47616">
    <property type="entry name" value="GST C-terminal domain-like"/>
    <property type="match status" value="1"/>
</dbReference>
<feature type="domain" description="Metaxin glutathione S-transferase" evidence="3">
    <location>
        <begin position="210"/>
        <end position="272"/>
    </location>
</feature>
<evidence type="ECO:0000313" key="5">
    <source>
        <dbReference type="EMBL" id="KAK7091793.1"/>
    </source>
</evidence>
<dbReference type="InterPro" id="IPR036249">
    <property type="entry name" value="Thioredoxin-like_sf"/>
</dbReference>
<dbReference type="GO" id="GO:0005737">
    <property type="term" value="C:cytoplasm"/>
    <property type="evidence" value="ECO:0007669"/>
    <property type="project" value="TreeGrafter"/>
</dbReference>
<keyword evidence="6" id="KW-1185">Reference proteome</keyword>
<accession>A0AAN9ARE8</accession>
<dbReference type="AlphaFoldDB" id="A0AAN9ARE8"/>
<dbReference type="InterPro" id="IPR033468">
    <property type="entry name" value="Metaxin_GST"/>
</dbReference>
<evidence type="ECO:0000256" key="2">
    <source>
        <dbReference type="SAM" id="Phobius"/>
    </source>
</evidence>
<reference evidence="5 6" key="1">
    <citation type="submission" date="2024-02" db="EMBL/GenBank/DDBJ databases">
        <title>Chromosome-scale genome assembly of the rough periwinkle Littorina saxatilis.</title>
        <authorList>
            <person name="De Jode A."/>
            <person name="Faria R."/>
            <person name="Formenti G."/>
            <person name="Sims Y."/>
            <person name="Smith T.P."/>
            <person name="Tracey A."/>
            <person name="Wood J.M.D."/>
            <person name="Zagrodzka Z.B."/>
            <person name="Johannesson K."/>
            <person name="Butlin R.K."/>
            <person name="Leder E.H."/>
        </authorList>
    </citation>
    <scope>NUCLEOTIDE SEQUENCE [LARGE SCALE GENOMIC DNA]</scope>
    <source>
        <strain evidence="5">Snail1</strain>
        <tissue evidence="5">Muscle</tissue>
    </source>
</reference>
<dbReference type="InterPro" id="IPR026928">
    <property type="entry name" value="FAX/IsoI-like"/>
</dbReference>
<comment type="caution">
    <text evidence="5">The sequence shown here is derived from an EMBL/GenBank/DDBJ whole genome shotgun (WGS) entry which is preliminary data.</text>
</comment>
<dbReference type="SFLD" id="SFLDS00019">
    <property type="entry name" value="Glutathione_Transferase_(cytos"/>
    <property type="match status" value="1"/>
</dbReference>
<feature type="transmembrane region" description="Helical" evidence="2">
    <location>
        <begin position="12"/>
        <end position="31"/>
    </location>
</feature>
<keyword evidence="2" id="KW-1133">Transmembrane helix</keyword>
<dbReference type="InterPro" id="IPR036282">
    <property type="entry name" value="Glutathione-S-Trfase_C_sf"/>
</dbReference>
<organism evidence="5 6">
    <name type="scientific">Littorina saxatilis</name>
    <dbReference type="NCBI Taxonomy" id="31220"/>
    <lineage>
        <taxon>Eukaryota</taxon>
        <taxon>Metazoa</taxon>
        <taxon>Spiralia</taxon>
        <taxon>Lophotrochozoa</taxon>
        <taxon>Mollusca</taxon>
        <taxon>Gastropoda</taxon>
        <taxon>Caenogastropoda</taxon>
        <taxon>Littorinimorpha</taxon>
        <taxon>Littorinoidea</taxon>
        <taxon>Littorinidae</taxon>
        <taxon>Littorina</taxon>
    </lineage>
</organism>
<keyword evidence="2" id="KW-0812">Transmembrane</keyword>
<evidence type="ECO:0000259" key="3">
    <source>
        <dbReference type="Pfam" id="PF17171"/>
    </source>
</evidence>
<dbReference type="Proteomes" id="UP001374579">
    <property type="component" value="Unassembled WGS sequence"/>
</dbReference>
<evidence type="ECO:0000259" key="4">
    <source>
        <dbReference type="Pfam" id="PF17172"/>
    </source>
</evidence>
<feature type="domain" description="Thioredoxin-like fold" evidence="4">
    <location>
        <begin position="68"/>
        <end position="160"/>
    </location>
</feature>
<dbReference type="PANTHER" id="PTHR12289">
    <property type="entry name" value="METAXIN RELATED"/>
    <property type="match status" value="1"/>
</dbReference>
<dbReference type="SUPFAM" id="SSF52833">
    <property type="entry name" value="Thioredoxin-like"/>
    <property type="match status" value="1"/>
</dbReference>
<dbReference type="Pfam" id="PF17172">
    <property type="entry name" value="GST_N_4"/>
    <property type="match status" value="1"/>
</dbReference>